<accession>A0A565BNW9</accession>
<gene>
    <name evidence="2" type="ORF">ANE_LOCUS13044</name>
</gene>
<dbReference type="Pfam" id="PF03080">
    <property type="entry name" value="Neprosin"/>
    <property type="match status" value="1"/>
</dbReference>
<dbReference type="Gene3D" id="3.90.1320.10">
    <property type="entry name" value="Outer-capsid protein sigma 3, large lobe"/>
    <property type="match status" value="1"/>
</dbReference>
<dbReference type="Proteomes" id="UP000489600">
    <property type="component" value="Unassembled WGS sequence"/>
</dbReference>
<keyword evidence="3" id="KW-1185">Reference proteome</keyword>
<evidence type="ECO:0000313" key="2">
    <source>
        <dbReference type="EMBL" id="VVB02600.1"/>
    </source>
</evidence>
<feature type="domain" description="Neprosin PEP catalytic" evidence="1">
    <location>
        <begin position="1"/>
        <end position="129"/>
    </location>
</feature>
<dbReference type="PANTHER" id="PTHR31589:SF233">
    <property type="entry name" value="PROTEIN, PUTATIVE (DUF239)-RELATED"/>
    <property type="match status" value="1"/>
</dbReference>
<organism evidence="2 3">
    <name type="scientific">Arabis nemorensis</name>
    <dbReference type="NCBI Taxonomy" id="586526"/>
    <lineage>
        <taxon>Eukaryota</taxon>
        <taxon>Viridiplantae</taxon>
        <taxon>Streptophyta</taxon>
        <taxon>Embryophyta</taxon>
        <taxon>Tracheophyta</taxon>
        <taxon>Spermatophyta</taxon>
        <taxon>Magnoliopsida</taxon>
        <taxon>eudicotyledons</taxon>
        <taxon>Gunneridae</taxon>
        <taxon>Pentapetalae</taxon>
        <taxon>rosids</taxon>
        <taxon>malvids</taxon>
        <taxon>Brassicales</taxon>
        <taxon>Brassicaceae</taxon>
        <taxon>Arabideae</taxon>
        <taxon>Arabis</taxon>
    </lineage>
</organism>
<evidence type="ECO:0000313" key="3">
    <source>
        <dbReference type="Proteomes" id="UP000489600"/>
    </source>
</evidence>
<name>A0A565BNW9_9BRAS</name>
<dbReference type="InterPro" id="IPR053168">
    <property type="entry name" value="Glutamic_endopeptidase"/>
</dbReference>
<dbReference type="PROSITE" id="PS52045">
    <property type="entry name" value="NEPROSIN_PEP_CD"/>
    <property type="match status" value="1"/>
</dbReference>
<dbReference type="InterPro" id="IPR004314">
    <property type="entry name" value="Neprosin"/>
</dbReference>
<evidence type="ECO:0000259" key="1">
    <source>
        <dbReference type="PROSITE" id="PS52045"/>
    </source>
</evidence>
<dbReference type="EMBL" id="CABITT030000004">
    <property type="protein sequence ID" value="VVB02600.1"/>
    <property type="molecule type" value="Genomic_DNA"/>
</dbReference>
<comment type="caution">
    <text evidence="2">The sequence shown here is derived from an EMBL/GenBank/DDBJ whole genome shotgun (WGS) entry which is preliminary data.</text>
</comment>
<reference evidence="2" key="1">
    <citation type="submission" date="2019-07" db="EMBL/GenBank/DDBJ databases">
        <authorList>
            <person name="Dittberner H."/>
        </authorList>
    </citation>
    <scope>NUCLEOTIDE SEQUENCE [LARGE SCALE GENOMIC DNA]</scope>
</reference>
<protein>
    <recommendedName>
        <fullName evidence="1">Neprosin PEP catalytic domain-containing protein</fullName>
    </recommendedName>
</protein>
<sequence>MQTISDGSIYRGAQADISLHSVDVRNNQYTKSQIWMENGPRGQVNSIQFGWSVNPNLYGDRSTRFTIYWTADNYKRTGCYNTVCSGFIIISRNPSIGAMFESSTYGGEKTLYFRPEVIQEFGHYKYLTK</sequence>
<dbReference type="AlphaFoldDB" id="A0A565BNW9"/>
<dbReference type="PANTHER" id="PTHR31589">
    <property type="entry name" value="PROTEIN, PUTATIVE (DUF239)-RELATED-RELATED"/>
    <property type="match status" value="1"/>
</dbReference>
<proteinExistence type="predicted"/>
<dbReference type="OrthoDB" id="1021512at2759"/>